<evidence type="ECO:0000313" key="1">
    <source>
        <dbReference type="EMBL" id="GIQ71539.1"/>
    </source>
</evidence>
<comment type="caution">
    <text evidence="1">The sequence shown here is derived from an EMBL/GenBank/DDBJ whole genome shotgun (WGS) entry which is preliminary data.</text>
</comment>
<evidence type="ECO:0000313" key="2">
    <source>
        <dbReference type="Proteomes" id="UP000677918"/>
    </source>
</evidence>
<reference evidence="1" key="1">
    <citation type="submission" date="2021-04" db="EMBL/GenBank/DDBJ databases">
        <title>Draft genome sequence of Xylanibacillus composti strain K13.</title>
        <authorList>
            <person name="Uke A."/>
            <person name="Chhe C."/>
            <person name="Baramee S."/>
            <person name="Kosugi A."/>
        </authorList>
    </citation>
    <scope>NUCLEOTIDE SEQUENCE</scope>
    <source>
        <strain evidence="1">K13</strain>
    </source>
</reference>
<dbReference type="Proteomes" id="UP000677918">
    <property type="component" value="Unassembled WGS sequence"/>
</dbReference>
<sequence>MPIAKFELGQIVVTPGVLGKVNEVDQMKALNRHAQCDWGTISCNDVLSNENALKTGERLFSAYTSESGIKFWIITEADRSATTLLLPEEY</sequence>
<gene>
    <name evidence="1" type="ORF">XYCOK13_43630</name>
</gene>
<dbReference type="EMBL" id="BOVK01000106">
    <property type="protein sequence ID" value="GIQ71539.1"/>
    <property type="molecule type" value="Genomic_DNA"/>
</dbReference>
<evidence type="ECO:0008006" key="3">
    <source>
        <dbReference type="Google" id="ProtNLM"/>
    </source>
</evidence>
<name>A0A8J4M449_9BACL</name>
<keyword evidence="2" id="KW-1185">Reference proteome</keyword>
<accession>A0A8J4M449</accession>
<protein>
    <recommendedName>
        <fullName evidence="3">Type I restriction endonuclease subunit M</fullName>
    </recommendedName>
</protein>
<dbReference type="AlphaFoldDB" id="A0A8J4M449"/>
<proteinExistence type="predicted"/>
<organism evidence="1 2">
    <name type="scientific">Xylanibacillus composti</name>
    <dbReference type="NCBI Taxonomy" id="1572762"/>
    <lineage>
        <taxon>Bacteria</taxon>
        <taxon>Bacillati</taxon>
        <taxon>Bacillota</taxon>
        <taxon>Bacilli</taxon>
        <taxon>Bacillales</taxon>
        <taxon>Paenibacillaceae</taxon>
        <taxon>Xylanibacillus</taxon>
    </lineage>
</organism>